<protein>
    <submittedName>
        <fullName evidence="2">Uncharacterized protein</fullName>
    </submittedName>
</protein>
<organism evidence="1 2">
    <name type="scientific">Romanomermis culicivorax</name>
    <name type="common">Nematode worm</name>
    <dbReference type="NCBI Taxonomy" id="13658"/>
    <lineage>
        <taxon>Eukaryota</taxon>
        <taxon>Metazoa</taxon>
        <taxon>Ecdysozoa</taxon>
        <taxon>Nematoda</taxon>
        <taxon>Enoplea</taxon>
        <taxon>Dorylaimia</taxon>
        <taxon>Mermithida</taxon>
        <taxon>Mermithoidea</taxon>
        <taxon>Mermithidae</taxon>
        <taxon>Romanomermis</taxon>
    </lineage>
</organism>
<dbReference type="AlphaFoldDB" id="A0A915I1F3"/>
<evidence type="ECO:0000313" key="2">
    <source>
        <dbReference type="WBParaSite" id="nRc.2.0.1.t07654-RA"/>
    </source>
</evidence>
<proteinExistence type="predicted"/>
<dbReference type="Proteomes" id="UP000887565">
    <property type="component" value="Unplaced"/>
</dbReference>
<name>A0A915I1F3_ROMCU</name>
<accession>A0A915I1F3</accession>
<keyword evidence="1" id="KW-1185">Reference proteome</keyword>
<evidence type="ECO:0000313" key="1">
    <source>
        <dbReference type="Proteomes" id="UP000887565"/>
    </source>
</evidence>
<dbReference type="WBParaSite" id="nRc.2.0.1.t07654-RA">
    <property type="protein sequence ID" value="nRc.2.0.1.t07654-RA"/>
    <property type="gene ID" value="nRc.2.0.1.g07654"/>
</dbReference>
<sequence>MPRRTAKLVGVESRQAGNLVRCSLQGSIVPNLNPMIWNTTEPRRTSGPCLSTASKANSYSNGTYVKICKLDDEEHC</sequence>
<reference evidence="2" key="1">
    <citation type="submission" date="2022-11" db="UniProtKB">
        <authorList>
            <consortium name="WormBaseParasite"/>
        </authorList>
    </citation>
    <scope>IDENTIFICATION</scope>
</reference>